<keyword evidence="4" id="KW-1185">Reference proteome</keyword>
<dbReference type="EMBL" id="MU827303">
    <property type="protein sequence ID" value="KAJ7365244.1"/>
    <property type="molecule type" value="Genomic_DNA"/>
</dbReference>
<dbReference type="InterPro" id="IPR016054">
    <property type="entry name" value="LY6_UPA_recep-like"/>
</dbReference>
<gene>
    <name evidence="3" type="ORF">OS493_005341</name>
</gene>
<organism evidence="3 4">
    <name type="scientific">Desmophyllum pertusum</name>
    <dbReference type="NCBI Taxonomy" id="174260"/>
    <lineage>
        <taxon>Eukaryota</taxon>
        <taxon>Metazoa</taxon>
        <taxon>Cnidaria</taxon>
        <taxon>Anthozoa</taxon>
        <taxon>Hexacorallia</taxon>
        <taxon>Scleractinia</taxon>
        <taxon>Caryophylliina</taxon>
        <taxon>Caryophylliidae</taxon>
        <taxon>Desmophyllum</taxon>
    </lineage>
</organism>
<proteinExistence type="predicted"/>
<dbReference type="Proteomes" id="UP001163046">
    <property type="component" value="Unassembled WGS sequence"/>
</dbReference>
<accession>A0A9W9YV36</accession>
<feature type="domain" description="UPAR/Ly6" evidence="2">
    <location>
        <begin position="20"/>
        <end position="79"/>
    </location>
</feature>
<dbReference type="OrthoDB" id="5949674at2759"/>
<comment type="caution">
    <text evidence="3">The sequence shown here is derived from an EMBL/GenBank/DDBJ whole genome shotgun (WGS) entry which is preliminary data.</text>
</comment>
<feature type="signal peptide" evidence="1">
    <location>
        <begin position="1"/>
        <end position="20"/>
    </location>
</feature>
<dbReference type="AlphaFoldDB" id="A0A9W9YV36"/>
<feature type="chain" id="PRO_5040914366" description="UPAR/Ly6 domain-containing protein" evidence="1">
    <location>
        <begin position="21"/>
        <end position="87"/>
    </location>
</feature>
<evidence type="ECO:0000313" key="4">
    <source>
        <dbReference type="Proteomes" id="UP001163046"/>
    </source>
</evidence>
<reference evidence="3" key="1">
    <citation type="submission" date="2023-01" db="EMBL/GenBank/DDBJ databases">
        <title>Genome assembly of the deep-sea coral Lophelia pertusa.</title>
        <authorList>
            <person name="Herrera S."/>
            <person name="Cordes E."/>
        </authorList>
    </citation>
    <scope>NUCLEOTIDE SEQUENCE</scope>
    <source>
        <strain evidence="3">USNM1676648</strain>
        <tissue evidence="3">Polyp</tissue>
    </source>
</reference>
<evidence type="ECO:0000313" key="3">
    <source>
        <dbReference type="EMBL" id="KAJ7365244.1"/>
    </source>
</evidence>
<keyword evidence="1" id="KW-0732">Signal</keyword>
<evidence type="ECO:0000259" key="2">
    <source>
        <dbReference type="Pfam" id="PF00021"/>
    </source>
</evidence>
<dbReference type="Gene3D" id="2.10.60.10">
    <property type="entry name" value="CD59"/>
    <property type="match status" value="1"/>
</dbReference>
<dbReference type="SUPFAM" id="SSF57302">
    <property type="entry name" value="Snake toxin-like"/>
    <property type="match status" value="1"/>
</dbReference>
<protein>
    <recommendedName>
        <fullName evidence="2">UPAR/Ly6 domain-containing protein</fullName>
    </recommendedName>
</protein>
<dbReference type="Pfam" id="PF00021">
    <property type="entry name" value="UPAR_LY6"/>
    <property type="match status" value="1"/>
</dbReference>
<name>A0A9W9YV36_9CNID</name>
<dbReference type="InterPro" id="IPR045860">
    <property type="entry name" value="Snake_toxin-like_sf"/>
</dbReference>
<sequence length="87" mass="9282">MKLWIVGACILYLSLPVALGLKCYTCSSINSWDECKATSKSCPAGADRCGKLYFKAGGVETFMKTCYVKAACNQDDNPTCKGAVGIV</sequence>
<evidence type="ECO:0000256" key="1">
    <source>
        <dbReference type="SAM" id="SignalP"/>
    </source>
</evidence>